<name>A0A7C6EAS7_UNCW3</name>
<accession>A0A7C6EAS7</accession>
<organism evidence="1">
    <name type="scientific">candidate division WOR-3 bacterium</name>
    <dbReference type="NCBI Taxonomy" id="2052148"/>
    <lineage>
        <taxon>Bacteria</taxon>
        <taxon>Bacteria division WOR-3</taxon>
    </lineage>
</organism>
<gene>
    <name evidence="1" type="ORF">ENW73_05360</name>
</gene>
<protein>
    <submittedName>
        <fullName evidence="1">Uncharacterized protein</fullName>
    </submittedName>
</protein>
<dbReference type="EMBL" id="DTLI01000137">
    <property type="protein sequence ID" value="HHS52277.1"/>
    <property type="molecule type" value="Genomic_DNA"/>
</dbReference>
<sequence length="510" mass="57133">MRKKSVAIRGFRLPKLTIWLIFLTFAWAQTPERIFLRKSISYYDGILLPQNITLPSSAIDLIKAKLKQALFLARFDYNHLPQSLQNKANEAIAQLNSPTIEQLGKALEDIFVPEIVKILSINKELRAKEFVDQQERINFLTTKAKESGITADDLEKVMNAAYLFIPFITSYSSASGGVEGNRITINIEGGIIWYHISTLFDQPRLVLLVKKSSNAFGTAIIGKKYYEFILGGEELNAEEFALLSAVKAYVKNLQTMTREIPEFRLSAEIVSVSGGQIVFKLGTKEGLKIDDKFDIVEFFEDTSGVPIAKSIGCALVTKVANNKDTLKTIRYSEARTFLGRAEPGMLVLERPRLPIEIGLRFGSFPLERSSIFGGSLGLDFNVSNLFKFPHFYIPLEFGFGFPENYESYYEIGLGLVKKFYFPRFNFGPKVLGKITGIGNPKMSGIGIELTLLTEFYLTPDIAFGAKGGYAFGRISERIKTEGLIWSVGFTYNPPTLPFDPFSFLRGYAGL</sequence>
<proteinExistence type="predicted"/>
<comment type="caution">
    <text evidence="1">The sequence shown here is derived from an EMBL/GenBank/DDBJ whole genome shotgun (WGS) entry which is preliminary data.</text>
</comment>
<dbReference type="AlphaFoldDB" id="A0A7C6EAS7"/>
<reference evidence="1" key="1">
    <citation type="journal article" date="2020" name="mSystems">
        <title>Genome- and Community-Level Interaction Insights into Carbon Utilization and Element Cycling Functions of Hydrothermarchaeota in Hydrothermal Sediment.</title>
        <authorList>
            <person name="Zhou Z."/>
            <person name="Liu Y."/>
            <person name="Xu W."/>
            <person name="Pan J."/>
            <person name="Luo Z.H."/>
            <person name="Li M."/>
        </authorList>
    </citation>
    <scope>NUCLEOTIDE SEQUENCE [LARGE SCALE GENOMIC DNA]</scope>
    <source>
        <strain evidence="1">SpSt-876</strain>
    </source>
</reference>
<evidence type="ECO:0000313" key="1">
    <source>
        <dbReference type="EMBL" id="HHS52277.1"/>
    </source>
</evidence>